<sequence length="1054" mass="118677">MSDAYERVKGGRLTYKGGSLATRTKDIDKKKKKKKKTKSSNPDVDDVALSEDPSTVDDAPGSGSGAGEVYTIDAAKKMKYDDLFPVEAKKFRYDPNAKTKSVEEALDDRVKKKADRYCLSNGSGWIFGFLFVVGCRKRPLLKGGQGNGKFFLAQVIVLKRFEMWMLQTERQGKDLELSRISIFCYSSPMIYTSTATRKTERQRHSVTSFLSLVALHKLKFQHTMAKKKKNISGGKGFLAIFSCIILCYCLPSGCSQAAKDTLRAGEVLNSDAGDFLVSKNKRFQFSLFNTNAYSNLFSVPAPSSGPFLAVISCVYKNNSKILWSPDFGADEDSEDAKQSAYIRMNQTGELVFSRWKTNVSFVINSDQTAMVKYTEAKLLDNGNLILVAQGNVLWQSFDHPTNTWFQGMKLGILGLDTRKMSRSLVASYFRFGIDPDNPNQLISTNFSQVYWHSGTWNEQNSFLEFLAKTSLDISFMNTFDANGINYFTFSSKNDPFAFLMLDKEGKIHISSGNLSVEYEVIIDCETEAEKERKYQSKGCIFCEAGDEFEEINGTLDVWDNYTRYYGNHDFLNCEELCRNNCSCTAYAYTTTFDAYYIQRYNCKFSGSRRYGGSMKGKTFFFRKRLALDKGAHGSPMKKVGISVGAAAAVLVVLALLCIFFCYLQRRKLSFQGKSLLLGILLFEKKILCKFYFRSTKTRLLRPSNVAPTAISRLKGVHEDDYSVSFSFASIEIATDQFSDENKLGEGGYGPVYKGVLYNGQEIAVKRLHKITRHGEEQFKNEVSVISKLQHRNLVRLLGYCIHKEERILVYEYLPNNSLDSILFGTKKQTILDWKLRAHIIEGVAQGLLYLHKYSRSKIIHRDLKTSNILLDTNLNPKISDFGTAKIFGDELFSASTKRIAGTLSYMSPEYAVNGVFSTRSDVFSFGVIVLEIISGKKNSSFHDSDQYINLLAYVWHFWINGRATEIKDPNLVETIADQEVIRYIQVGLLCVQEKAADRPTMVAAVSMITNGSMVLPAPKKPGFSAVMGLKNESVCEMPEVFSVNRVTISDIEGR</sequence>
<name>A0ACC0BQL4_CATRO</name>
<gene>
    <name evidence="1" type="ORF">M9H77_05875</name>
</gene>
<proteinExistence type="predicted"/>
<evidence type="ECO:0000313" key="2">
    <source>
        <dbReference type="Proteomes" id="UP001060085"/>
    </source>
</evidence>
<protein>
    <submittedName>
        <fullName evidence="1">Uncharacterized protein</fullName>
    </submittedName>
</protein>
<evidence type="ECO:0000313" key="1">
    <source>
        <dbReference type="EMBL" id="KAI5674925.1"/>
    </source>
</evidence>
<comment type="caution">
    <text evidence="1">The sequence shown here is derived from an EMBL/GenBank/DDBJ whole genome shotgun (WGS) entry which is preliminary data.</text>
</comment>
<accession>A0ACC0BQL4</accession>
<organism evidence="1 2">
    <name type="scientific">Catharanthus roseus</name>
    <name type="common">Madagascar periwinkle</name>
    <name type="synonym">Vinca rosea</name>
    <dbReference type="NCBI Taxonomy" id="4058"/>
    <lineage>
        <taxon>Eukaryota</taxon>
        <taxon>Viridiplantae</taxon>
        <taxon>Streptophyta</taxon>
        <taxon>Embryophyta</taxon>
        <taxon>Tracheophyta</taxon>
        <taxon>Spermatophyta</taxon>
        <taxon>Magnoliopsida</taxon>
        <taxon>eudicotyledons</taxon>
        <taxon>Gunneridae</taxon>
        <taxon>Pentapetalae</taxon>
        <taxon>asterids</taxon>
        <taxon>lamiids</taxon>
        <taxon>Gentianales</taxon>
        <taxon>Apocynaceae</taxon>
        <taxon>Rauvolfioideae</taxon>
        <taxon>Vinceae</taxon>
        <taxon>Catharanthinae</taxon>
        <taxon>Catharanthus</taxon>
    </lineage>
</organism>
<dbReference type="Proteomes" id="UP001060085">
    <property type="component" value="Linkage Group LG02"/>
</dbReference>
<reference evidence="2" key="1">
    <citation type="journal article" date="2023" name="Nat. Plants">
        <title>Single-cell RNA sequencing provides a high-resolution roadmap for understanding the multicellular compartmentation of specialized metabolism.</title>
        <authorList>
            <person name="Sun S."/>
            <person name="Shen X."/>
            <person name="Li Y."/>
            <person name="Li Y."/>
            <person name="Wang S."/>
            <person name="Li R."/>
            <person name="Zhang H."/>
            <person name="Shen G."/>
            <person name="Guo B."/>
            <person name="Wei J."/>
            <person name="Xu J."/>
            <person name="St-Pierre B."/>
            <person name="Chen S."/>
            <person name="Sun C."/>
        </authorList>
    </citation>
    <scope>NUCLEOTIDE SEQUENCE [LARGE SCALE GENOMIC DNA]</scope>
</reference>
<keyword evidence="2" id="KW-1185">Reference proteome</keyword>
<dbReference type="EMBL" id="CM044702">
    <property type="protein sequence ID" value="KAI5674925.1"/>
    <property type="molecule type" value="Genomic_DNA"/>
</dbReference>